<dbReference type="PANTHER" id="PTHR43854">
    <property type="entry name" value="INDOLEPYRUVATE OXIDOREDUCTASE SUBUNIT IORB"/>
    <property type="match status" value="1"/>
</dbReference>
<dbReference type="EC" id="1.2.7.8" evidence="5"/>
<keyword evidence="3" id="KW-0560">Oxidoreductase</keyword>
<dbReference type="Pfam" id="PF01558">
    <property type="entry name" value="POR"/>
    <property type="match status" value="1"/>
</dbReference>
<proteinExistence type="predicted"/>
<comment type="function">
    <text evidence="1">Catalyzes the ferredoxin-dependent oxidative decarboxylation of arylpyruvates.</text>
</comment>
<name>A0A2A2HCK1_9EURY</name>
<evidence type="ECO:0000256" key="5">
    <source>
        <dbReference type="NCBIfam" id="TIGR03334"/>
    </source>
</evidence>
<dbReference type="Gene3D" id="3.40.920.10">
    <property type="entry name" value="Pyruvate-ferredoxin oxidoreductase, PFOR, domain III"/>
    <property type="match status" value="1"/>
</dbReference>
<reference evidence="7 9" key="2">
    <citation type="journal article" date="2017" name="BMC Genomics">
        <title>Genomic analysis of methanogenic archaea reveals a shift towards energy conservation.</title>
        <authorList>
            <person name="Gilmore S.P."/>
            <person name="Henske J.K."/>
            <person name="Sexton J.A."/>
            <person name="Solomon K.V."/>
            <person name="Seppala S."/>
            <person name="Yoo J.I."/>
            <person name="Huyett L.M."/>
            <person name="Pressman A."/>
            <person name="Cogan J.Z."/>
            <person name="Kivenson V."/>
            <person name="Peng X."/>
            <person name="Tan Y."/>
            <person name="Valentine D.L."/>
            <person name="O'Malley M.A."/>
        </authorList>
    </citation>
    <scope>NUCLEOTIDE SEQUENCE [LARGE SCALE GENOMIC DNA]</scope>
    <source>
        <strain evidence="7 9">1R-7</strain>
    </source>
</reference>
<comment type="caution">
    <text evidence="7">The sequence shown here is derived from an EMBL/GenBank/DDBJ whole genome shotgun (WGS) entry which is preliminary data.</text>
</comment>
<gene>
    <name evidence="7" type="ORF">ASJ82_02315</name>
    <name evidence="8" type="ORF">MSCUN_08940</name>
</gene>
<dbReference type="EMBL" id="LMVN01000023">
    <property type="protein sequence ID" value="PAV07085.1"/>
    <property type="molecule type" value="Genomic_DNA"/>
</dbReference>
<protein>
    <recommendedName>
        <fullName evidence="5">Indolepyruvate ferredoxin oxidoreductase subunit beta</fullName>
        <ecNumber evidence="5">1.2.7.8</ecNumber>
    </recommendedName>
</protein>
<dbReference type="RefSeq" id="WP_095609008.1">
    <property type="nucleotide sequence ID" value="NZ_CAUHCB010000007.1"/>
</dbReference>
<dbReference type="OrthoDB" id="53326at2157"/>
<feature type="domain" description="Pyruvate/ketoisovalerate oxidoreductase catalytic" evidence="6">
    <location>
        <begin position="11"/>
        <end position="191"/>
    </location>
</feature>
<evidence type="ECO:0000313" key="7">
    <source>
        <dbReference type="EMBL" id="PAV07085.1"/>
    </source>
</evidence>
<evidence type="ECO:0000259" key="6">
    <source>
        <dbReference type="Pfam" id="PF01558"/>
    </source>
</evidence>
<dbReference type="InterPro" id="IPR019752">
    <property type="entry name" value="Pyrv/ketoisovalerate_OxRed_cat"/>
</dbReference>
<dbReference type="SUPFAM" id="SSF53323">
    <property type="entry name" value="Pyruvate-ferredoxin oxidoreductase, PFOR, domain III"/>
    <property type="match status" value="1"/>
</dbReference>
<sequence>MAYNIYICGIGGQGIIKTSIVIGETAIKEDYNVVMSEIHGMSQRGGVVSTELKIGDDKSPIIQDGTADILLAFEPVEALRALEKTNRHTVCVVNTAPIYPSTINQQDLDYPDIDEILEELTSKMDVVYSMDANKIATRAGHPLSMNMAMLGGACAVESFPLEINDIKDTMKENLPPKSIDVNYEAFKMGYESCKK</sequence>
<organism evidence="7 9">
    <name type="scientific">Methanosphaera cuniculi</name>
    <dbReference type="NCBI Taxonomy" id="1077256"/>
    <lineage>
        <taxon>Archaea</taxon>
        <taxon>Methanobacteriati</taxon>
        <taxon>Methanobacteriota</taxon>
        <taxon>Methanomada group</taxon>
        <taxon>Methanobacteria</taxon>
        <taxon>Methanobacteriales</taxon>
        <taxon>Methanobacteriaceae</taxon>
        <taxon>Methanosphaera</taxon>
    </lineage>
</organism>
<keyword evidence="9" id="KW-1185">Reference proteome</keyword>
<evidence type="ECO:0000313" key="9">
    <source>
        <dbReference type="Proteomes" id="UP000217528"/>
    </source>
</evidence>
<dbReference type="Proteomes" id="UP000246004">
    <property type="component" value="Unassembled WGS sequence"/>
</dbReference>
<evidence type="ECO:0000256" key="4">
    <source>
        <dbReference type="ARBA" id="ARBA00048332"/>
    </source>
</evidence>
<accession>A0A2A2HCK1</accession>
<evidence type="ECO:0000256" key="1">
    <source>
        <dbReference type="ARBA" id="ARBA00002995"/>
    </source>
</evidence>
<dbReference type="Proteomes" id="UP000217528">
    <property type="component" value="Unassembled WGS sequence"/>
</dbReference>
<dbReference type="GO" id="GO:0043805">
    <property type="term" value="F:indolepyruvate ferredoxin oxidoreductase activity"/>
    <property type="evidence" value="ECO:0007669"/>
    <property type="project" value="UniProtKB-EC"/>
</dbReference>
<evidence type="ECO:0000256" key="2">
    <source>
        <dbReference type="ARBA" id="ARBA00011238"/>
    </source>
</evidence>
<evidence type="ECO:0000256" key="3">
    <source>
        <dbReference type="ARBA" id="ARBA00023002"/>
    </source>
</evidence>
<dbReference type="NCBIfam" id="NF005323">
    <property type="entry name" value="PRK06853.1-3"/>
    <property type="match status" value="1"/>
</dbReference>
<dbReference type="PANTHER" id="PTHR43854:SF1">
    <property type="entry name" value="INDOLEPYRUVATE OXIDOREDUCTASE SUBUNIT IORB"/>
    <property type="match status" value="1"/>
</dbReference>
<dbReference type="NCBIfam" id="TIGR03334">
    <property type="entry name" value="IOR_beta"/>
    <property type="match status" value="1"/>
</dbReference>
<keyword evidence="7" id="KW-0670">Pyruvate</keyword>
<evidence type="ECO:0000313" key="10">
    <source>
        <dbReference type="Proteomes" id="UP000246004"/>
    </source>
</evidence>
<reference evidence="8 10" key="1">
    <citation type="submission" date="2016-04" db="EMBL/GenBank/DDBJ databases">
        <title>Genome sequence of Methanosphaera cuniculi DSM 4103.</title>
        <authorList>
            <person name="Poehlein A."/>
            <person name="Seedorf H."/>
            <person name="Daniel R."/>
        </authorList>
    </citation>
    <scope>NUCLEOTIDE SEQUENCE [LARGE SCALE GENOMIC DNA]</scope>
    <source>
        <strain evidence="8 10">DSM 4103</strain>
    </source>
</reference>
<comment type="subunit">
    <text evidence="2">Heterodimer of the IorA and IorB subunits.</text>
</comment>
<evidence type="ECO:0000313" key="8">
    <source>
        <dbReference type="EMBL" id="PWL08219.1"/>
    </source>
</evidence>
<dbReference type="InterPro" id="IPR002869">
    <property type="entry name" value="Pyrv_flavodox_OxRed_cen"/>
</dbReference>
<dbReference type="AlphaFoldDB" id="A0A2A2HCK1"/>
<dbReference type="InterPro" id="IPR052198">
    <property type="entry name" value="IorB_Oxidoreductase"/>
</dbReference>
<dbReference type="EMBL" id="LWMS01000023">
    <property type="protein sequence ID" value="PWL08219.1"/>
    <property type="molecule type" value="Genomic_DNA"/>
</dbReference>
<dbReference type="InterPro" id="IPR017719">
    <property type="entry name" value="Indolepyruvate_Fd_OxRdtase_bsu"/>
</dbReference>
<comment type="catalytic activity">
    <reaction evidence="4">
        <text>indole-3-pyruvate + 2 oxidized [2Fe-2S]-[ferredoxin] + CoA = (indol-3-yl)acetyl-CoA + 2 reduced [2Fe-2S]-[ferredoxin] + CO2 + H(+)</text>
        <dbReference type="Rhea" id="RHEA:12645"/>
        <dbReference type="Rhea" id="RHEA-COMP:10000"/>
        <dbReference type="Rhea" id="RHEA-COMP:10001"/>
        <dbReference type="ChEBI" id="CHEBI:15378"/>
        <dbReference type="ChEBI" id="CHEBI:16526"/>
        <dbReference type="ChEBI" id="CHEBI:17640"/>
        <dbReference type="ChEBI" id="CHEBI:33737"/>
        <dbReference type="ChEBI" id="CHEBI:33738"/>
        <dbReference type="ChEBI" id="CHEBI:57271"/>
        <dbReference type="ChEBI" id="CHEBI:57287"/>
        <dbReference type="EC" id="1.2.7.8"/>
    </reaction>
</comment>